<protein>
    <submittedName>
        <fullName evidence="1">Uncharacterized protein</fullName>
    </submittedName>
</protein>
<sequence>MTEFPSDTSIESLALRALDRSLPKREWTHAAHFALALYLLRHRPDLAEPAAMREVITHLNEAHGTPNTDSDGYHHTITVASLRAARSVLEAHSPDTALNAVLGDLMASPFARPDWILAYWSRDRLFSVGARRDWVPPDLRPMPI</sequence>
<dbReference type="EMBL" id="CP121106">
    <property type="protein sequence ID" value="WFL76540.1"/>
    <property type="molecule type" value="Genomic_DNA"/>
</dbReference>
<evidence type="ECO:0000313" key="2">
    <source>
        <dbReference type="Proteomes" id="UP001215827"/>
    </source>
</evidence>
<organism evidence="1 2">
    <name type="scientific">Altererythrobacter arenosus</name>
    <dbReference type="NCBI Taxonomy" id="3032592"/>
    <lineage>
        <taxon>Bacteria</taxon>
        <taxon>Pseudomonadati</taxon>
        <taxon>Pseudomonadota</taxon>
        <taxon>Alphaproteobacteria</taxon>
        <taxon>Sphingomonadales</taxon>
        <taxon>Erythrobacteraceae</taxon>
        <taxon>Altererythrobacter</taxon>
    </lineage>
</organism>
<proteinExistence type="predicted"/>
<keyword evidence="2" id="KW-1185">Reference proteome</keyword>
<reference evidence="1 2" key="1">
    <citation type="submission" date="2023-03" db="EMBL/GenBank/DDBJ databases">
        <title>Altererythrobacter sp. CAU 1644 isolated from sand.</title>
        <authorList>
            <person name="Kim W."/>
        </authorList>
    </citation>
    <scope>NUCLEOTIDE SEQUENCE [LARGE SCALE GENOMIC DNA]</scope>
    <source>
        <strain evidence="1 2">CAU 1644</strain>
    </source>
</reference>
<name>A0ABY8FQM2_9SPHN</name>
<dbReference type="RefSeq" id="WP_278015306.1">
    <property type="nucleotide sequence ID" value="NZ_CP121106.1"/>
</dbReference>
<evidence type="ECO:0000313" key="1">
    <source>
        <dbReference type="EMBL" id="WFL76540.1"/>
    </source>
</evidence>
<dbReference type="Proteomes" id="UP001215827">
    <property type="component" value="Chromosome"/>
</dbReference>
<accession>A0ABY8FQM2</accession>
<gene>
    <name evidence="1" type="ORF">P7228_11095</name>
</gene>